<name>A0A2H0VCJ6_9BACT</name>
<feature type="transmembrane region" description="Helical" evidence="1">
    <location>
        <begin position="79"/>
        <end position="102"/>
    </location>
</feature>
<organism evidence="2 3">
    <name type="scientific">Candidatus Doudnabacteria bacterium CG10_big_fil_rev_8_21_14_0_10_42_18</name>
    <dbReference type="NCBI Taxonomy" id="1974552"/>
    <lineage>
        <taxon>Bacteria</taxon>
        <taxon>Candidatus Doudnaibacteriota</taxon>
    </lineage>
</organism>
<reference evidence="3" key="1">
    <citation type="submission" date="2017-09" db="EMBL/GenBank/DDBJ databases">
        <title>Depth-based differentiation of microbial function through sediment-hosted aquifers and enrichment of novel symbionts in the deep terrestrial subsurface.</title>
        <authorList>
            <person name="Probst A.J."/>
            <person name="Ladd B."/>
            <person name="Jarett J.K."/>
            <person name="Geller-Mcgrath D.E."/>
            <person name="Sieber C.M.K."/>
            <person name="Emerson J.B."/>
            <person name="Anantharaman K."/>
            <person name="Thomas B.C."/>
            <person name="Malmstrom R."/>
            <person name="Stieglmeier M."/>
            <person name="Klingl A."/>
            <person name="Woyke T."/>
            <person name="Ryan C.M."/>
            <person name="Banfield J.F."/>
        </authorList>
    </citation>
    <scope>NUCLEOTIDE SEQUENCE [LARGE SCALE GENOMIC DNA]</scope>
</reference>
<proteinExistence type="predicted"/>
<dbReference type="EMBL" id="PFAK01000049">
    <property type="protein sequence ID" value="PIR96079.1"/>
    <property type="molecule type" value="Genomic_DNA"/>
</dbReference>
<keyword evidence="1" id="KW-0812">Transmembrane</keyword>
<keyword evidence="1" id="KW-1133">Transmembrane helix</keyword>
<accession>A0A2H0VCJ6</accession>
<feature type="transmembrane region" description="Helical" evidence="1">
    <location>
        <begin position="139"/>
        <end position="162"/>
    </location>
</feature>
<evidence type="ECO:0000313" key="3">
    <source>
        <dbReference type="Proteomes" id="UP000230922"/>
    </source>
</evidence>
<sequence length="215" mass="24251">MLVFAFAGVIGETLFSEWWKAFYTKSFWAYKVEAVAHSYTSFLNFIPWAIGGMLFLNILGITAGATLNYRAIAAAEIPFYLIFALALLVGLLIQWIVFHSAGINKFKHASLSNYLFFIFPFLLALAVCVLVYSPNFVGIAVAFGILGAFFEYLFGKACELFISKKLWTYKYLTIDNDHFTPLSLVPFSLAGFYFWGIALLLQSLLKNFFAIIKVL</sequence>
<dbReference type="AlphaFoldDB" id="A0A2H0VCJ6"/>
<keyword evidence="1" id="KW-0472">Membrane</keyword>
<feature type="transmembrane region" description="Helical" evidence="1">
    <location>
        <begin position="182"/>
        <end position="205"/>
    </location>
</feature>
<protein>
    <submittedName>
        <fullName evidence="2">Uncharacterized protein</fullName>
    </submittedName>
</protein>
<evidence type="ECO:0000256" key="1">
    <source>
        <dbReference type="SAM" id="Phobius"/>
    </source>
</evidence>
<feature type="transmembrane region" description="Helical" evidence="1">
    <location>
        <begin position="114"/>
        <end position="132"/>
    </location>
</feature>
<evidence type="ECO:0000313" key="2">
    <source>
        <dbReference type="EMBL" id="PIR96079.1"/>
    </source>
</evidence>
<feature type="transmembrane region" description="Helical" evidence="1">
    <location>
        <begin position="45"/>
        <end position="67"/>
    </location>
</feature>
<gene>
    <name evidence="2" type="ORF">COT92_03015</name>
</gene>
<dbReference type="Proteomes" id="UP000230922">
    <property type="component" value="Unassembled WGS sequence"/>
</dbReference>
<comment type="caution">
    <text evidence="2">The sequence shown here is derived from an EMBL/GenBank/DDBJ whole genome shotgun (WGS) entry which is preliminary data.</text>
</comment>